<feature type="region of interest" description="Disordered" evidence="1">
    <location>
        <begin position="271"/>
        <end position="300"/>
    </location>
</feature>
<evidence type="ECO:0000313" key="4">
    <source>
        <dbReference type="Proteomes" id="UP000663865"/>
    </source>
</evidence>
<evidence type="ECO:0000256" key="1">
    <source>
        <dbReference type="SAM" id="MobiDB-lite"/>
    </source>
</evidence>
<dbReference type="EMBL" id="CAJOBS010000349">
    <property type="protein sequence ID" value="CAF4557661.1"/>
    <property type="molecule type" value="Genomic_DNA"/>
</dbReference>
<dbReference type="EMBL" id="CAJNYV010003047">
    <property type="protein sequence ID" value="CAF3530093.1"/>
    <property type="molecule type" value="Genomic_DNA"/>
</dbReference>
<evidence type="ECO:0000313" key="2">
    <source>
        <dbReference type="EMBL" id="CAF3530093.1"/>
    </source>
</evidence>
<feature type="region of interest" description="Disordered" evidence="1">
    <location>
        <begin position="368"/>
        <end position="391"/>
    </location>
</feature>
<dbReference type="AlphaFoldDB" id="A0A818J488"/>
<comment type="caution">
    <text evidence="2">The sequence shown here is derived from an EMBL/GenBank/DDBJ whole genome shotgun (WGS) entry which is preliminary data.</text>
</comment>
<sequence>MRLKTLRKERPSFEIEGAIINGSRMDISSTELKAIRHRSNNLVALPASLDPEPSILNVSPLGYADEMHNYSSEHAFVPALPQPSNPSPYQTIEAAYLEHGIRIRLSPTRITTTAGQPSERRTTHNFQRRTAFTSRNPYRTSSVLQYATSKQDQYSESRSFSALQQISSNDFEQTNDHIKSYAQSSQITEEINDDYCSSLMKANESANSMDSPEIFSTTDGITSSTTLYNNDPDLVYMTSLMQKPSGESMRETIRRRAGLRGTFAVHRNPLITNSNQQQPPPPPQQQQQQQQQYNFREKSSTMSRNCLMHNTIIAVTPPASPDRIDHDILKHVSRIRRRSVSRDVLNRSPRANTASIISSSSRMNTASIISSSSRMNTSSVTSSSPLRINSMSITNSTPPRFSAISNVSSIYRANTISVAGSPLRMSSNNNYSYKQNSSKKPLKAMSLEPLELLLASASNSTSIGKCDLPTIKTSSASRNVIISTKRTKSATTPIVKTSNTTTLPLKEHAILSTGFRDESLFSIKTSTIAAVRQSNSFDSGYFDRSSSGGDMQSLTSSSLIQIQNSIPSGRLNSSIARRSNTNKKVSFSEEPTAVILTTATYV</sequence>
<proteinExistence type="predicted"/>
<dbReference type="Proteomes" id="UP000663865">
    <property type="component" value="Unassembled WGS sequence"/>
</dbReference>
<name>A0A818J488_9BILA</name>
<reference evidence="2" key="1">
    <citation type="submission" date="2021-02" db="EMBL/GenBank/DDBJ databases">
        <authorList>
            <person name="Nowell W R."/>
        </authorList>
    </citation>
    <scope>NUCLEOTIDE SEQUENCE</scope>
</reference>
<protein>
    <submittedName>
        <fullName evidence="2">Uncharacterized protein</fullName>
    </submittedName>
</protein>
<organism evidence="2 4">
    <name type="scientific">Rotaria socialis</name>
    <dbReference type="NCBI Taxonomy" id="392032"/>
    <lineage>
        <taxon>Eukaryota</taxon>
        <taxon>Metazoa</taxon>
        <taxon>Spiralia</taxon>
        <taxon>Gnathifera</taxon>
        <taxon>Rotifera</taxon>
        <taxon>Eurotatoria</taxon>
        <taxon>Bdelloidea</taxon>
        <taxon>Philodinida</taxon>
        <taxon>Philodinidae</taxon>
        <taxon>Rotaria</taxon>
    </lineage>
</organism>
<evidence type="ECO:0000313" key="3">
    <source>
        <dbReference type="EMBL" id="CAF4557661.1"/>
    </source>
</evidence>
<dbReference type="Proteomes" id="UP000663838">
    <property type="component" value="Unassembled WGS sequence"/>
</dbReference>
<accession>A0A818J488</accession>
<gene>
    <name evidence="2" type="ORF">KIK155_LOCUS17408</name>
    <name evidence="3" type="ORF">TOA249_LOCUS7697</name>
</gene>
<feature type="compositionally biased region" description="Low complexity" evidence="1">
    <location>
        <begin position="368"/>
        <end position="384"/>
    </location>
</feature>